<dbReference type="AlphaFoldDB" id="A0AB37VP58"/>
<dbReference type="Proteomes" id="UP000289016">
    <property type="component" value="Unassembled WGS sequence"/>
</dbReference>
<dbReference type="RefSeq" id="WP_128338787.1">
    <property type="nucleotide sequence ID" value="NZ_QKPI01000004.1"/>
</dbReference>
<evidence type="ECO:0000313" key="1">
    <source>
        <dbReference type="EMBL" id="RWT83975.1"/>
    </source>
</evidence>
<reference evidence="1 2" key="1">
    <citation type="submission" date="2018-06" db="EMBL/GenBank/DDBJ databases">
        <title>Carbapenemase-producing Enterobacteriaceae present in wastewater treatment plant effluent and nearby surface waters in the US.</title>
        <authorList>
            <person name="Mathys D.A."/>
            <person name="Mollenkopf D.F."/>
            <person name="Feicht S.M."/>
            <person name="Adams R.J."/>
            <person name="Albers A.L."/>
            <person name="Grooters S.V."/>
            <person name="Stuever D.M."/>
            <person name="Daniels J.B."/>
            <person name="Wittum T.E."/>
        </authorList>
    </citation>
    <scope>NUCLEOTIDE SEQUENCE [LARGE SCALE GENOMIC DNA]</scope>
    <source>
        <strain evidence="1 2">GEO_23_Down_A</strain>
    </source>
</reference>
<evidence type="ECO:0000313" key="2">
    <source>
        <dbReference type="Proteomes" id="UP000289016"/>
    </source>
</evidence>
<accession>A0AB37VP58</accession>
<organism evidence="1 2">
    <name type="scientific">Enterobacter cloacae</name>
    <dbReference type="NCBI Taxonomy" id="550"/>
    <lineage>
        <taxon>Bacteria</taxon>
        <taxon>Pseudomonadati</taxon>
        <taxon>Pseudomonadota</taxon>
        <taxon>Gammaproteobacteria</taxon>
        <taxon>Enterobacterales</taxon>
        <taxon>Enterobacteriaceae</taxon>
        <taxon>Enterobacter</taxon>
        <taxon>Enterobacter cloacae complex</taxon>
    </lineage>
</organism>
<comment type="caution">
    <text evidence="1">The sequence shown here is derived from an EMBL/GenBank/DDBJ whole genome shotgun (WGS) entry which is preliminary data.</text>
</comment>
<dbReference type="EMBL" id="QKPI01000004">
    <property type="protein sequence ID" value="RWT83975.1"/>
    <property type="molecule type" value="Genomic_DNA"/>
</dbReference>
<sequence length="68" mass="8110">MEWIIGAVLLIVIIAAIFKPRRCDICHTYFKKKYYTWEIEGEKQHLCPNCNGKMQRRVSSQKFKSRFG</sequence>
<gene>
    <name evidence="1" type="ORF">DN595_03175</name>
</gene>
<name>A0AB37VP58_ENTCL</name>
<protein>
    <submittedName>
        <fullName evidence="1">Uncharacterized protein</fullName>
    </submittedName>
</protein>
<proteinExistence type="predicted"/>